<organism evidence="3">
    <name type="scientific">Setaria italica</name>
    <name type="common">Foxtail millet</name>
    <name type="synonym">Panicum italicum</name>
    <dbReference type="NCBI Taxonomy" id="4555"/>
    <lineage>
        <taxon>Eukaryota</taxon>
        <taxon>Viridiplantae</taxon>
        <taxon>Streptophyta</taxon>
        <taxon>Embryophyta</taxon>
        <taxon>Tracheophyta</taxon>
        <taxon>Spermatophyta</taxon>
        <taxon>Magnoliopsida</taxon>
        <taxon>Liliopsida</taxon>
        <taxon>Poales</taxon>
        <taxon>Poaceae</taxon>
        <taxon>PACMAD clade</taxon>
        <taxon>Panicoideae</taxon>
        <taxon>Panicodae</taxon>
        <taxon>Paniceae</taxon>
        <taxon>Cenchrinae</taxon>
        <taxon>Setaria</taxon>
    </lineage>
</organism>
<reference evidence="3" key="2">
    <citation type="submission" date="2015-07" db="EMBL/GenBank/DDBJ databases">
        <authorList>
            <person name="Noorani M."/>
        </authorList>
    </citation>
    <scope>NUCLEOTIDE SEQUENCE</scope>
    <source>
        <strain evidence="3">Yugu1</strain>
    </source>
</reference>
<reference evidence="3" key="1">
    <citation type="journal article" date="2012" name="Nat. Biotechnol.">
        <title>Reference genome sequence of the model plant Setaria.</title>
        <authorList>
            <person name="Bennetzen J.L."/>
            <person name="Schmutz J."/>
            <person name="Wang H."/>
            <person name="Percifield R."/>
            <person name="Hawkins J."/>
            <person name="Pontaroli A.C."/>
            <person name="Estep M."/>
            <person name="Feng L."/>
            <person name="Vaughn J.N."/>
            <person name="Grimwood J."/>
            <person name="Jenkins J."/>
            <person name="Barry K."/>
            <person name="Lindquist E."/>
            <person name="Hellsten U."/>
            <person name="Deshpande S."/>
            <person name="Wang X."/>
            <person name="Wu X."/>
            <person name="Mitros T."/>
            <person name="Triplett J."/>
            <person name="Yang X."/>
            <person name="Ye C.Y."/>
            <person name="Mauro-Herrera M."/>
            <person name="Wang L."/>
            <person name="Li P."/>
            <person name="Sharma M."/>
            <person name="Sharma R."/>
            <person name="Ronald P.C."/>
            <person name="Panaud O."/>
            <person name="Kellogg E.A."/>
            <person name="Brutnell T.P."/>
            <person name="Doust A.N."/>
            <person name="Tuskan G.A."/>
            <person name="Rokhsar D."/>
            <person name="Devos K.M."/>
        </authorList>
    </citation>
    <scope>NUCLEOTIDE SEQUENCE [LARGE SCALE GENOMIC DNA]</scope>
    <source>
        <strain evidence="3">Yugu1</strain>
    </source>
</reference>
<feature type="transmembrane region" description="Helical" evidence="2">
    <location>
        <begin position="208"/>
        <end position="237"/>
    </location>
</feature>
<keyword evidence="2" id="KW-0812">Transmembrane</keyword>
<feature type="region of interest" description="Disordered" evidence="1">
    <location>
        <begin position="49"/>
        <end position="119"/>
    </location>
</feature>
<evidence type="ECO:0000256" key="2">
    <source>
        <dbReference type="SAM" id="Phobius"/>
    </source>
</evidence>
<dbReference type="AlphaFoldDB" id="A0A368PUG3"/>
<feature type="compositionally biased region" description="Basic residues" evidence="1">
    <location>
        <begin position="106"/>
        <end position="119"/>
    </location>
</feature>
<keyword evidence="2" id="KW-0472">Membrane</keyword>
<gene>
    <name evidence="3" type="ORF">SETIT_2G028100v2</name>
</gene>
<feature type="region of interest" description="Disordered" evidence="1">
    <location>
        <begin position="1"/>
        <end position="24"/>
    </location>
</feature>
<name>A0A368PUG3_SETIT</name>
<dbReference type="OrthoDB" id="48057at2759"/>
<evidence type="ECO:0000256" key="1">
    <source>
        <dbReference type="SAM" id="MobiDB-lite"/>
    </source>
</evidence>
<evidence type="ECO:0000313" key="3">
    <source>
        <dbReference type="EMBL" id="RCV09431.1"/>
    </source>
</evidence>
<dbReference type="EMBL" id="CM003529">
    <property type="protein sequence ID" value="RCV09431.1"/>
    <property type="molecule type" value="Genomic_DNA"/>
</dbReference>
<proteinExistence type="predicted"/>
<keyword evidence="2" id="KW-1133">Transmembrane helix</keyword>
<feature type="compositionally biased region" description="Gly residues" evidence="1">
    <location>
        <begin position="1"/>
        <end position="13"/>
    </location>
</feature>
<protein>
    <submittedName>
        <fullName evidence="3">Uncharacterized protein</fullName>
    </submittedName>
</protein>
<dbReference type="STRING" id="4555.A0A368PUG3"/>
<accession>A0A368PUG3</accession>
<feature type="compositionally biased region" description="Low complexity" evidence="1">
    <location>
        <begin position="82"/>
        <end position="92"/>
    </location>
</feature>
<sequence length="261" mass="27631">MLAEGSGCGGPTAGGSLARGGWRRDGGAYRAPWTGYVYGFDGRSRRCRIRHHRSRSRSSREKRSPTQSRNPSRVRSREKRSLSLSPRPSLCRLRSRAKQSLSPSRIHSRSRSRSPGRRRIRLGVRGAAAVAVVVGVLHDGGLPAVAAAGGNTAHRGARGGLADREGAQGLRDGVPAGGRVVLFLHVLDVVQVLVHLRRAVGPAVRARLLAVLVRLCCVVAGALLGAAVARVLGWILLACGRGGGNGVGGDCRLCLRHRLLA</sequence>